<dbReference type="Proteomes" id="UP000260790">
    <property type="component" value="Unassembled WGS sequence"/>
</dbReference>
<reference evidence="1 2" key="1">
    <citation type="submission" date="2018-08" db="EMBL/GenBank/DDBJ databases">
        <title>A genome reference for cultivated species of the human gut microbiota.</title>
        <authorList>
            <person name="Zou Y."/>
            <person name="Xue W."/>
            <person name="Luo G."/>
        </authorList>
    </citation>
    <scope>NUCLEOTIDE SEQUENCE [LARGE SCALE GENOMIC DNA]</scope>
    <source>
        <strain evidence="1 2">TF10-9AT</strain>
    </source>
</reference>
<proteinExistence type="predicted"/>
<accession>A0A8B2Z817</accession>
<dbReference type="AlphaFoldDB" id="A0A8B2Z817"/>
<evidence type="ECO:0000313" key="1">
    <source>
        <dbReference type="EMBL" id="RGK46795.1"/>
    </source>
</evidence>
<gene>
    <name evidence="1" type="ORF">DXD09_05335</name>
</gene>
<comment type="caution">
    <text evidence="1">The sequence shown here is derived from an EMBL/GenBank/DDBJ whole genome shotgun (WGS) entry which is preliminary data.</text>
</comment>
<evidence type="ECO:0000313" key="2">
    <source>
        <dbReference type="Proteomes" id="UP000260790"/>
    </source>
</evidence>
<organism evidence="1 2">
    <name type="scientific">Ligilactobacillus ruminis</name>
    <dbReference type="NCBI Taxonomy" id="1623"/>
    <lineage>
        <taxon>Bacteria</taxon>
        <taxon>Bacillati</taxon>
        <taxon>Bacillota</taxon>
        <taxon>Bacilli</taxon>
        <taxon>Lactobacillales</taxon>
        <taxon>Lactobacillaceae</taxon>
        <taxon>Ligilactobacillus</taxon>
    </lineage>
</organism>
<dbReference type="EMBL" id="QSQR01000004">
    <property type="protein sequence ID" value="RGK46795.1"/>
    <property type="molecule type" value="Genomic_DNA"/>
</dbReference>
<sequence>MLLKIQCRWQRAGHEVLFSVKIQCSLKQPLWSAEGKVDKNRGKCLIFVYRLVQNCGAWI</sequence>
<name>A0A8B2Z817_9LACO</name>
<protein>
    <submittedName>
        <fullName evidence="1">4a-hydroxytetrahydrobiopterin dehydratase</fullName>
    </submittedName>
</protein>